<proteinExistence type="inferred from homology"/>
<comment type="catalytic activity">
    <reaction evidence="13">
        <text>L-threonyl-[protein] + ATP = O-phospho-L-threonyl-[protein] + ADP + H(+)</text>
        <dbReference type="Rhea" id="RHEA:46608"/>
        <dbReference type="Rhea" id="RHEA-COMP:11060"/>
        <dbReference type="Rhea" id="RHEA-COMP:11605"/>
        <dbReference type="ChEBI" id="CHEBI:15378"/>
        <dbReference type="ChEBI" id="CHEBI:30013"/>
        <dbReference type="ChEBI" id="CHEBI:30616"/>
        <dbReference type="ChEBI" id="CHEBI:61977"/>
        <dbReference type="ChEBI" id="CHEBI:456216"/>
        <dbReference type="EC" id="2.7.11.1"/>
    </reaction>
</comment>
<dbReference type="SUPFAM" id="SSF56112">
    <property type="entry name" value="Protein kinase-like (PK-like)"/>
    <property type="match status" value="1"/>
</dbReference>
<name>A0A1E4RMZ5_9ASCO</name>
<dbReference type="GO" id="GO:0005524">
    <property type="term" value="F:ATP binding"/>
    <property type="evidence" value="ECO:0007669"/>
    <property type="project" value="UniProtKB-UniRule"/>
</dbReference>
<protein>
    <recommendedName>
        <fullName evidence="4">non-specific serine/threonine protein kinase</fullName>
        <ecNumber evidence="4">2.7.11.1</ecNumber>
    </recommendedName>
</protein>
<dbReference type="PROSITE" id="PS00108">
    <property type="entry name" value="PROTEIN_KINASE_ST"/>
    <property type="match status" value="1"/>
</dbReference>
<keyword evidence="12" id="KW-0119">Carbohydrate metabolism</keyword>
<keyword evidence="18" id="KW-1185">Reference proteome</keyword>
<reference evidence="18" key="1">
    <citation type="submission" date="2016-05" db="EMBL/GenBank/DDBJ databases">
        <title>Comparative genomics of biotechnologically important yeasts.</title>
        <authorList>
            <consortium name="DOE Joint Genome Institute"/>
            <person name="Riley R."/>
            <person name="Haridas S."/>
            <person name="Wolfe K.H."/>
            <person name="Lopes M.R."/>
            <person name="Hittinger C.T."/>
            <person name="Goker M."/>
            <person name="Salamov A."/>
            <person name="Wisecaver J."/>
            <person name="Long T.M."/>
            <person name="Aerts A.L."/>
            <person name="Barry K."/>
            <person name="Choi C."/>
            <person name="Clum A."/>
            <person name="Coughlan A.Y."/>
            <person name="Deshpande S."/>
            <person name="Douglass A.P."/>
            <person name="Hanson S.J."/>
            <person name="Klenk H.-P."/>
            <person name="Labutti K."/>
            <person name="Lapidus A."/>
            <person name="Lindquist E."/>
            <person name="Lipzen A."/>
            <person name="Meier-Kolthoff J.P."/>
            <person name="Ohm R.A."/>
            <person name="Otillar R.P."/>
            <person name="Pangilinan J."/>
            <person name="Peng Y."/>
            <person name="Rokas A."/>
            <person name="Rosa C.A."/>
            <person name="Scheuner C."/>
            <person name="Sibirny A.A."/>
            <person name="Slot J.C."/>
            <person name="Stielow J.B."/>
            <person name="Sun H."/>
            <person name="Kurtzman C.P."/>
            <person name="Blackwell M."/>
            <person name="Grigoriev I.V."/>
            <person name="Jeffries T.W."/>
        </authorList>
    </citation>
    <scope>NUCLEOTIDE SEQUENCE [LARGE SCALE GENOMIC DNA]</scope>
    <source>
        <strain evidence="18">NRRL Y-1933</strain>
    </source>
</reference>
<feature type="domain" description="Protein kinase" evidence="16">
    <location>
        <begin position="35"/>
        <end position="286"/>
    </location>
</feature>
<dbReference type="InterPro" id="IPR028375">
    <property type="entry name" value="KA1/Ssp2_C"/>
</dbReference>
<dbReference type="Pfam" id="PF00069">
    <property type="entry name" value="Pkinase"/>
    <property type="match status" value="1"/>
</dbReference>
<evidence type="ECO:0000256" key="13">
    <source>
        <dbReference type="ARBA" id="ARBA00047899"/>
    </source>
</evidence>
<keyword evidence="6" id="KW-0723">Serine/threonine-protein kinase</keyword>
<evidence type="ECO:0000256" key="4">
    <source>
        <dbReference type="ARBA" id="ARBA00012513"/>
    </source>
</evidence>
<dbReference type="SUPFAM" id="SSF103243">
    <property type="entry name" value="KA1-like"/>
    <property type="match status" value="1"/>
</dbReference>
<dbReference type="PANTHER" id="PTHR24346">
    <property type="entry name" value="MAP/MICROTUBULE AFFINITY-REGULATING KINASE"/>
    <property type="match status" value="1"/>
</dbReference>
<evidence type="ECO:0000256" key="8">
    <source>
        <dbReference type="ARBA" id="ARBA00022741"/>
    </source>
</evidence>
<evidence type="ECO:0000256" key="1">
    <source>
        <dbReference type="ARBA" id="ARBA00004259"/>
    </source>
</evidence>
<dbReference type="Gene3D" id="1.10.510.10">
    <property type="entry name" value="Transferase(Phosphotransferase) domain 1"/>
    <property type="match status" value="1"/>
</dbReference>
<dbReference type="PROSITE" id="PS00107">
    <property type="entry name" value="PROTEIN_KINASE_ATP"/>
    <property type="match status" value="1"/>
</dbReference>
<evidence type="ECO:0000256" key="6">
    <source>
        <dbReference type="ARBA" id="ARBA00022527"/>
    </source>
</evidence>
<keyword evidence="5" id="KW-0963">Cytoplasm</keyword>
<dbReference type="GO" id="GO:0035556">
    <property type="term" value="P:intracellular signal transduction"/>
    <property type="evidence" value="ECO:0007669"/>
    <property type="project" value="TreeGrafter"/>
</dbReference>
<keyword evidence="11" id="KW-0539">Nucleus</keyword>
<evidence type="ECO:0000256" key="3">
    <source>
        <dbReference type="ARBA" id="ARBA00006234"/>
    </source>
</evidence>
<dbReference type="EC" id="2.7.11.1" evidence="4"/>
<dbReference type="EMBL" id="KV454539">
    <property type="protein sequence ID" value="ODV68561.1"/>
    <property type="molecule type" value="Genomic_DNA"/>
</dbReference>
<dbReference type="FunFam" id="1.10.510.10:FF:001222">
    <property type="entry name" value="Serine/threonine-protein kinase ppk25"/>
    <property type="match status" value="1"/>
</dbReference>
<feature type="binding site" evidence="15">
    <location>
        <position position="64"/>
    </location>
    <ligand>
        <name>ATP</name>
        <dbReference type="ChEBI" id="CHEBI:30616"/>
    </ligand>
</feature>
<dbReference type="InterPro" id="IPR000719">
    <property type="entry name" value="Prot_kinase_dom"/>
</dbReference>
<dbReference type="GO" id="GO:0030447">
    <property type="term" value="P:filamentous growth"/>
    <property type="evidence" value="ECO:0007669"/>
    <property type="project" value="UniProtKB-ARBA"/>
</dbReference>
<dbReference type="PANTHER" id="PTHR24346:SF110">
    <property type="entry name" value="NON-SPECIFIC SERINE_THREONINE PROTEIN KINASE"/>
    <property type="match status" value="1"/>
</dbReference>
<dbReference type="InterPro" id="IPR011009">
    <property type="entry name" value="Kinase-like_dom_sf"/>
</dbReference>
<evidence type="ECO:0000256" key="10">
    <source>
        <dbReference type="ARBA" id="ARBA00022840"/>
    </source>
</evidence>
<keyword evidence="8 15" id="KW-0547">Nucleotide-binding</keyword>
<gene>
    <name evidence="17" type="ORF">HYPBUDRAFT_104820</name>
</gene>
<evidence type="ECO:0000256" key="5">
    <source>
        <dbReference type="ARBA" id="ARBA00022490"/>
    </source>
</evidence>
<evidence type="ECO:0000256" key="15">
    <source>
        <dbReference type="PROSITE-ProRule" id="PRU10141"/>
    </source>
</evidence>
<dbReference type="Gene3D" id="3.30.310.80">
    <property type="entry name" value="Kinase associated domain 1, KA1"/>
    <property type="match status" value="1"/>
</dbReference>
<evidence type="ECO:0000256" key="2">
    <source>
        <dbReference type="ARBA" id="ARBA00004496"/>
    </source>
</evidence>
<sequence length="532" mass="61980">MSNYHHHHDQSQDALIPRLLDDSVQQLNFKQIGKYLILKTLGEGSFGKVKLAQHVISGKQVALKMINRKILSQSDMQGRIEREIEFLKLLRHPHIIKLYDVIKTPDEIVMVIEVAEYVLFDYLVSKGRFSEDESRKFFHQIIAAMDYCHRHKIVHRDLKPENILLDHQLNVKITDFGLSNAMIDGDFLKTSCGSPDYAAPEIINGKLYAGPEVDVWSLGIMLYGMICGQLPFQDEYIPNLFKKISSGSFIFPDFISNEVKDLLSRMLIVNPVKRITITEIMEHEWFKQGVDDYILPFKDLNCKDEKLIVEESIIMKLISTIGYDRQDIFEAIEEYNSHEKLGFKKNEILEAYLLLKENKALAKKLKADDFNNMNNFFSPSPPLSPNGKVNSGYTDYPIENPVTDQRLLSRGVKNRAQKHKWNFGIRSKSYPLDIMLEIYYALQRLGMEWLKPNEIWVVRTRWKTNDNEYLNMKIQLYQLQPEKYLVDFKIDNLEMARTCPVGTDVEYAYSVYPFLEKVNEIIRELSVNVQKT</sequence>
<dbReference type="GO" id="GO:0005635">
    <property type="term" value="C:nuclear envelope"/>
    <property type="evidence" value="ECO:0007669"/>
    <property type="project" value="UniProtKB-SubCell"/>
</dbReference>
<evidence type="ECO:0000259" key="16">
    <source>
        <dbReference type="PROSITE" id="PS50011"/>
    </source>
</evidence>
<dbReference type="AlphaFoldDB" id="A0A1E4RMZ5"/>
<dbReference type="GO" id="GO:0004674">
    <property type="term" value="F:protein serine/threonine kinase activity"/>
    <property type="evidence" value="ECO:0007669"/>
    <property type="project" value="UniProtKB-KW"/>
</dbReference>
<dbReference type="SMART" id="SM00220">
    <property type="entry name" value="S_TKc"/>
    <property type="match status" value="1"/>
</dbReference>
<dbReference type="Gene3D" id="1.10.8.10">
    <property type="entry name" value="DNA helicase RuvA subunit, C-terminal domain"/>
    <property type="match status" value="1"/>
</dbReference>
<dbReference type="InterPro" id="IPR013896">
    <property type="entry name" value="SNF1_UBA"/>
</dbReference>
<evidence type="ECO:0000313" key="18">
    <source>
        <dbReference type="Proteomes" id="UP000095085"/>
    </source>
</evidence>
<dbReference type="FunFam" id="3.30.200.20:FF:000236">
    <property type="entry name" value="Non-specific serine/threonine protein kinase"/>
    <property type="match status" value="1"/>
</dbReference>
<evidence type="ECO:0000256" key="11">
    <source>
        <dbReference type="ARBA" id="ARBA00023242"/>
    </source>
</evidence>
<dbReference type="GeneID" id="30992927"/>
<evidence type="ECO:0000256" key="14">
    <source>
        <dbReference type="ARBA" id="ARBA00048679"/>
    </source>
</evidence>
<dbReference type="InterPro" id="IPR017441">
    <property type="entry name" value="Protein_kinase_ATP_BS"/>
</dbReference>
<comment type="subcellular location">
    <subcellularLocation>
        <location evidence="2">Cytoplasm</location>
    </subcellularLocation>
    <subcellularLocation>
        <location evidence="1">Nucleus envelope</location>
    </subcellularLocation>
</comment>
<dbReference type="RefSeq" id="XP_020077628.1">
    <property type="nucleotide sequence ID" value="XM_020218377.1"/>
</dbReference>
<dbReference type="InterPro" id="IPR032270">
    <property type="entry name" value="AMPK_C"/>
</dbReference>
<dbReference type="Proteomes" id="UP000095085">
    <property type="component" value="Unassembled WGS sequence"/>
</dbReference>
<accession>A0A1E4RMZ5</accession>
<comment type="catalytic activity">
    <reaction evidence="14">
        <text>L-seryl-[protein] + ATP = O-phospho-L-seryl-[protein] + ADP + H(+)</text>
        <dbReference type="Rhea" id="RHEA:17989"/>
        <dbReference type="Rhea" id="RHEA-COMP:9863"/>
        <dbReference type="Rhea" id="RHEA-COMP:11604"/>
        <dbReference type="ChEBI" id="CHEBI:15378"/>
        <dbReference type="ChEBI" id="CHEBI:29999"/>
        <dbReference type="ChEBI" id="CHEBI:30616"/>
        <dbReference type="ChEBI" id="CHEBI:83421"/>
        <dbReference type="ChEBI" id="CHEBI:456216"/>
        <dbReference type="EC" id="2.7.11.1"/>
    </reaction>
</comment>
<keyword evidence="9 17" id="KW-0418">Kinase</keyword>
<comment type="similarity">
    <text evidence="3">Belongs to the protein kinase superfamily. CAMK Ser/Thr protein kinase family. SNF1 subfamily.</text>
</comment>
<dbReference type="Pfam" id="PF08587">
    <property type="entry name" value="UBA_2"/>
    <property type="match status" value="1"/>
</dbReference>
<dbReference type="PROSITE" id="PS50011">
    <property type="entry name" value="PROTEIN_KINASE_DOM"/>
    <property type="match status" value="1"/>
</dbReference>
<dbReference type="GO" id="GO:0106310">
    <property type="term" value="F:protein serine kinase activity"/>
    <property type="evidence" value="ECO:0007669"/>
    <property type="project" value="RHEA"/>
</dbReference>
<dbReference type="InterPro" id="IPR008271">
    <property type="entry name" value="Ser/Thr_kinase_AS"/>
</dbReference>
<dbReference type="Pfam" id="PF16579">
    <property type="entry name" value="AdenylateSensor"/>
    <property type="match status" value="1"/>
</dbReference>
<dbReference type="CDD" id="cd12122">
    <property type="entry name" value="AMPKA_C"/>
    <property type="match status" value="1"/>
</dbReference>
<evidence type="ECO:0000256" key="9">
    <source>
        <dbReference type="ARBA" id="ARBA00022777"/>
    </source>
</evidence>
<evidence type="ECO:0000313" key="17">
    <source>
        <dbReference type="EMBL" id="ODV68561.1"/>
    </source>
</evidence>
<dbReference type="GO" id="GO:0005737">
    <property type="term" value="C:cytoplasm"/>
    <property type="evidence" value="ECO:0007669"/>
    <property type="project" value="UniProtKB-SubCell"/>
</dbReference>
<organism evidence="17 18">
    <name type="scientific">Hyphopichia burtonii NRRL Y-1933</name>
    <dbReference type="NCBI Taxonomy" id="984485"/>
    <lineage>
        <taxon>Eukaryota</taxon>
        <taxon>Fungi</taxon>
        <taxon>Dikarya</taxon>
        <taxon>Ascomycota</taxon>
        <taxon>Saccharomycotina</taxon>
        <taxon>Pichiomycetes</taxon>
        <taxon>Debaryomycetaceae</taxon>
        <taxon>Hyphopichia</taxon>
    </lineage>
</organism>
<dbReference type="OrthoDB" id="193931at2759"/>
<dbReference type="Gene3D" id="3.30.200.20">
    <property type="entry name" value="Phosphorylase Kinase, domain 1"/>
    <property type="match status" value="1"/>
</dbReference>
<keyword evidence="7" id="KW-0808">Transferase</keyword>
<evidence type="ECO:0000256" key="7">
    <source>
        <dbReference type="ARBA" id="ARBA00022679"/>
    </source>
</evidence>
<dbReference type="STRING" id="984485.A0A1E4RMZ5"/>
<keyword evidence="10 15" id="KW-0067">ATP-binding</keyword>
<evidence type="ECO:0000256" key="12">
    <source>
        <dbReference type="ARBA" id="ARBA00023277"/>
    </source>
</evidence>